<dbReference type="Proteomes" id="UP000275777">
    <property type="component" value="Chromosome"/>
</dbReference>
<organism evidence="2 3">
    <name type="scientific">Chromobacterium violaceum</name>
    <dbReference type="NCBI Taxonomy" id="536"/>
    <lineage>
        <taxon>Bacteria</taxon>
        <taxon>Pseudomonadati</taxon>
        <taxon>Pseudomonadota</taxon>
        <taxon>Betaproteobacteria</taxon>
        <taxon>Neisseriales</taxon>
        <taxon>Chromobacteriaceae</taxon>
        <taxon>Chromobacterium</taxon>
    </lineage>
</organism>
<proteinExistence type="predicted"/>
<reference evidence="2 3" key="1">
    <citation type="submission" date="2018-12" db="EMBL/GenBank/DDBJ databases">
        <authorList>
            <consortium name="Pathogen Informatics"/>
        </authorList>
    </citation>
    <scope>NUCLEOTIDE SEQUENCE [LARGE SCALE GENOMIC DNA]</scope>
    <source>
        <strain evidence="2 3">NCTC9695</strain>
    </source>
</reference>
<accession>A0A447TAL9</accession>
<evidence type="ECO:0000256" key="1">
    <source>
        <dbReference type="SAM" id="MobiDB-lite"/>
    </source>
</evidence>
<feature type="region of interest" description="Disordered" evidence="1">
    <location>
        <begin position="71"/>
        <end position="93"/>
    </location>
</feature>
<dbReference type="AlphaFoldDB" id="A0A447TAL9"/>
<dbReference type="EMBL" id="LR134182">
    <property type="protein sequence ID" value="VEB41925.1"/>
    <property type="molecule type" value="Genomic_DNA"/>
</dbReference>
<feature type="compositionally biased region" description="Low complexity" evidence="1">
    <location>
        <begin position="71"/>
        <end position="82"/>
    </location>
</feature>
<evidence type="ECO:0000313" key="3">
    <source>
        <dbReference type="Proteomes" id="UP000275777"/>
    </source>
</evidence>
<feature type="region of interest" description="Disordered" evidence="1">
    <location>
        <begin position="1"/>
        <end position="34"/>
    </location>
</feature>
<protein>
    <submittedName>
        <fullName evidence="2">Uncharacterized protein</fullName>
    </submittedName>
</protein>
<evidence type="ECO:0000313" key="2">
    <source>
        <dbReference type="EMBL" id="VEB41925.1"/>
    </source>
</evidence>
<feature type="compositionally biased region" description="Polar residues" evidence="1">
    <location>
        <begin position="23"/>
        <end position="33"/>
    </location>
</feature>
<name>A0A447TAL9_CHRVL</name>
<gene>
    <name evidence="2" type="ORF">NCTC9695_02367</name>
</gene>
<sequence length="93" mass="9850">MRRSTSDMPKPSPGPAGAYRPALSSTVTQSLPSAQRAAMRMRPASSSWEVPCLIAFSTMGCSENAGSRAWRAASSSEISTSSLPAKRASSMRR</sequence>